<organism evidence="2 3">
    <name type="scientific">Tegillarca granosa</name>
    <name type="common">Malaysian cockle</name>
    <name type="synonym">Anadara granosa</name>
    <dbReference type="NCBI Taxonomy" id="220873"/>
    <lineage>
        <taxon>Eukaryota</taxon>
        <taxon>Metazoa</taxon>
        <taxon>Spiralia</taxon>
        <taxon>Lophotrochozoa</taxon>
        <taxon>Mollusca</taxon>
        <taxon>Bivalvia</taxon>
        <taxon>Autobranchia</taxon>
        <taxon>Pteriomorphia</taxon>
        <taxon>Arcoida</taxon>
        <taxon>Arcoidea</taxon>
        <taxon>Arcidae</taxon>
        <taxon>Tegillarca</taxon>
    </lineage>
</organism>
<dbReference type="Proteomes" id="UP001217089">
    <property type="component" value="Unassembled WGS sequence"/>
</dbReference>
<comment type="caution">
    <text evidence="2">The sequence shown here is derived from an EMBL/GenBank/DDBJ whole genome shotgun (WGS) entry which is preliminary data.</text>
</comment>
<keyword evidence="3" id="KW-1185">Reference proteome</keyword>
<evidence type="ECO:0000313" key="3">
    <source>
        <dbReference type="Proteomes" id="UP001217089"/>
    </source>
</evidence>
<dbReference type="EMBL" id="JARBDR010000214">
    <property type="protein sequence ID" value="KAJ8319272.1"/>
    <property type="molecule type" value="Genomic_DNA"/>
</dbReference>
<evidence type="ECO:0000256" key="1">
    <source>
        <dbReference type="SAM" id="MobiDB-lite"/>
    </source>
</evidence>
<proteinExistence type="predicted"/>
<accession>A0ABQ9FTF7</accession>
<feature type="compositionally biased region" description="Basic and acidic residues" evidence="1">
    <location>
        <begin position="1"/>
        <end position="10"/>
    </location>
</feature>
<reference evidence="2 3" key="1">
    <citation type="submission" date="2022-12" db="EMBL/GenBank/DDBJ databases">
        <title>Chromosome-level genome of Tegillarca granosa.</title>
        <authorList>
            <person name="Kim J."/>
        </authorList>
    </citation>
    <scope>NUCLEOTIDE SEQUENCE [LARGE SCALE GENOMIC DNA]</scope>
    <source>
        <strain evidence="2">Teg-2019</strain>
        <tissue evidence="2">Adductor muscle</tissue>
    </source>
</reference>
<sequence>MLNGKFRPEQYRPNQTGGSGIAGMYADNPYMIPVNPHVDNKEEEKVVVGKQVTPMAAEVERAKSELKDAIREDRPHVPINKKRSTKSISSKRIVEEATPFTGFNIFNKKARK</sequence>
<gene>
    <name evidence="2" type="ORF">KUTeg_004363</name>
</gene>
<name>A0ABQ9FTF7_TEGGR</name>
<protein>
    <submittedName>
        <fullName evidence="2">Uncharacterized protein</fullName>
    </submittedName>
</protein>
<feature type="region of interest" description="Disordered" evidence="1">
    <location>
        <begin position="1"/>
        <end position="22"/>
    </location>
</feature>
<evidence type="ECO:0000313" key="2">
    <source>
        <dbReference type="EMBL" id="KAJ8319272.1"/>
    </source>
</evidence>